<evidence type="ECO:0000313" key="4">
    <source>
        <dbReference type="EMBL" id="OHY94370.1"/>
    </source>
</evidence>
<keyword evidence="4" id="KW-0808">Transferase</keyword>
<dbReference type="PANTHER" id="PTHR44591">
    <property type="entry name" value="STRESS RESPONSE REGULATOR PROTEIN 1"/>
    <property type="match status" value="1"/>
</dbReference>
<dbReference type="PANTHER" id="PTHR44591:SF3">
    <property type="entry name" value="RESPONSE REGULATORY DOMAIN-CONTAINING PROTEIN"/>
    <property type="match status" value="1"/>
</dbReference>
<accession>A0ABX3DB60</accession>
<dbReference type="EMBL" id="MKFT01000006">
    <property type="protein sequence ID" value="OHY94370.1"/>
    <property type="molecule type" value="Genomic_DNA"/>
</dbReference>
<dbReference type="InterPro" id="IPR050595">
    <property type="entry name" value="Bact_response_regulator"/>
</dbReference>
<dbReference type="GO" id="GO:0016301">
    <property type="term" value="F:kinase activity"/>
    <property type="evidence" value="ECO:0007669"/>
    <property type="project" value="UniProtKB-KW"/>
</dbReference>
<evidence type="ECO:0000256" key="2">
    <source>
        <dbReference type="PROSITE-ProRule" id="PRU00169"/>
    </source>
</evidence>
<dbReference type="Proteomes" id="UP000180133">
    <property type="component" value="Unassembled WGS sequence"/>
</dbReference>
<dbReference type="SUPFAM" id="SSF48452">
    <property type="entry name" value="TPR-like"/>
    <property type="match status" value="1"/>
</dbReference>
<dbReference type="Gene3D" id="3.40.50.2300">
    <property type="match status" value="1"/>
</dbReference>
<feature type="domain" description="Response regulatory" evidence="3">
    <location>
        <begin position="12"/>
        <end position="133"/>
    </location>
</feature>
<name>A0ABX3DB60_9VIBR</name>
<reference evidence="4 5" key="1">
    <citation type="submission" date="2016-09" db="EMBL/GenBank/DDBJ databases">
        <title>Isolation, identification and antibiotic sensitivity analysis of bacterial pathogen from juvenile Hippocampus erectus with tail-rotted disease.</title>
        <authorList>
            <person name="Yang Q."/>
        </authorList>
    </citation>
    <scope>NUCLEOTIDE SEQUENCE [LARGE SCALE GENOMIC DNA]</scope>
    <source>
        <strain evidence="4 5">HM-10</strain>
    </source>
</reference>
<dbReference type="InterPro" id="IPR011990">
    <property type="entry name" value="TPR-like_helical_dom_sf"/>
</dbReference>
<keyword evidence="1 2" id="KW-0597">Phosphoprotein</keyword>
<dbReference type="InterPro" id="IPR011006">
    <property type="entry name" value="CheY-like_superfamily"/>
</dbReference>
<protein>
    <submittedName>
        <fullName evidence="4">Histidine kinase</fullName>
    </submittedName>
</protein>
<keyword evidence="4" id="KW-0418">Kinase</keyword>
<proteinExistence type="predicted"/>
<dbReference type="InterPro" id="IPR001789">
    <property type="entry name" value="Sig_transdc_resp-reg_receiver"/>
</dbReference>
<dbReference type="Gene3D" id="1.25.40.10">
    <property type="entry name" value="Tetratricopeptide repeat domain"/>
    <property type="match status" value="1"/>
</dbReference>
<dbReference type="SUPFAM" id="SSF52172">
    <property type="entry name" value="CheY-like"/>
    <property type="match status" value="1"/>
</dbReference>
<dbReference type="PROSITE" id="PS50110">
    <property type="entry name" value="RESPONSE_REGULATORY"/>
    <property type="match status" value="1"/>
</dbReference>
<evidence type="ECO:0000256" key="1">
    <source>
        <dbReference type="ARBA" id="ARBA00022553"/>
    </source>
</evidence>
<evidence type="ECO:0000259" key="3">
    <source>
        <dbReference type="PROSITE" id="PS50110"/>
    </source>
</evidence>
<comment type="caution">
    <text evidence="4">The sequence shown here is derived from an EMBL/GenBank/DDBJ whole genome shotgun (WGS) entry which is preliminary data.</text>
</comment>
<sequence>MSIKKVQVSQINILIVDDCETASLLIKHQLQSLDVSQSNITCVNNAADALKAVKSRFYSFIILDYHLGDELTGVELLNLMLRSKLISHLTAVLMISGDARQETVATSLSGHVRHFLKKPLQTKALSHKIQLALQEQQQISDVERELNLFSHLTLQKVISLKSKYQNIKISKYQNSICVESLIIDTLVKHNRLNLLKQFLPFCQHKDHASLVCAQAYLLKEEGSVFHAIQLLADYVARKPLCLRAMDNLAGLYESQRQLSNALLLADRAFSLTPSNSCRMLSVSRIASKLHKKEKLFEIGLTYAARLSPTDPNWLFAISCYVEFVSNLYGQLTNIKEKRELLTKRNHFCEIALGQLSQNQKADLSALKQIMQCNLLLKESRPKEAHQKLLLSISLYYKNLLACPAIILRLAIPLMEFFGEFELQNSLQFILNYKQSEPEVEYITRCNNRGDGVSIEEFPFSIEAKLNYLVRQHSHSGIHDTTETLKSLTQVALPPNWLVWVKDFSLGSHAPQLPKPFNFDFS</sequence>
<gene>
    <name evidence="4" type="ORF">BI375_16975</name>
</gene>
<dbReference type="Pfam" id="PF00072">
    <property type="entry name" value="Response_reg"/>
    <property type="match status" value="1"/>
</dbReference>
<feature type="modified residue" description="4-aspartylphosphate" evidence="2">
    <location>
        <position position="64"/>
    </location>
</feature>
<dbReference type="SMART" id="SM00448">
    <property type="entry name" value="REC"/>
    <property type="match status" value="1"/>
</dbReference>
<organism evidence="4 5">
    <name type="scientific">Vibrio rotiferianus</name>
    <dbReference type="NCBI Taxonomy" id="190895"/>
    <lineage>
        <taxon>Bacteria</taxon>
        <taxon>Pseudomonadati</taxon>
        <taxon>Pseudomonadota</taxon>
        <taxon>Gammaproteobacteria</taxon>
        <taxon>Vibrionales</taxon>
        <taxon>Vibrionaceae</taxon>
        <taxon>Vibrio</taxon>
    </lineage>
</organism>
<evidence type="ECO:0000313" key="5">
    <source>
        <dbReference type="Proteomes" id="UP000180133"/>
    </source>
</evidence>
<keyword evidence="5" id="KW-1185">Reference proteome</keyword>